<reference evidence="4 5" key="1">
    <citation type="submission" date="2018-11" db="EMBL/GenBank/DDBJ databases">
        <authorList>
            <person name="Criscuolo A."/>
        </authorList>
    </citation>
    <scope>NUCLEOTIDE SEQUENCE [LARGE SCALE GENOMIC DNA]</scope>
    <source>
        <strain evidence="4">AT11b</strain>
    </source>
</reference>
<dbReference type="Pfam" id="PF19843">
    <property type="entry name" value="DUF6318"/>
    <property type="match status" value="1"/>
</dbReference>
<dbReference type="RefSeq" id="WP_377947408.1">
    <property type="nucleotide sequence ID" value="NZ_CBCRYA010000003.1"/>
</dbReference>
<protein>
    <recommendedName>
        <fullName evidence="3">DUF6318 domain-containing protein</fullName>
    </recommendedName>
</protein>
<evidence type="ECO:0000313" key="4">
    <source>
        <dbReference type="EMBL" id="VDC23841.1"/>
    </source>
</evidence>
<feature type="chain" id="PRO_5038644383" description="DUF6318 domain-containing protein" evidence="2">
    <location>
        <begin position="34"/>
        <end position="220"/>
    </location>
</feature>
<gene>
    <name evidence="4" type="ORF">PSET11_01283</name>
</gene>
<keyword evidence="2" id="KW-0732">Signal</keyword>
<feature type="compositionally biased region" description="Low complexity" evidence="1">
    <location>
        <begin position="38"/>
        <end position="58"/>
    </location>
</feature>
<dbReference type="Proteomes" id="UP000280861">
    <property type="component" value="Unassembled WGS sequence"/>
</dbReference>
<evidence type="ECO:0000313" key="5">
    <source>
        <dbReference type="Proteomes" id="UP000280861"/>
    </source>
</evidence>
<organism evidence="4 5">
    <name type="scientific">Arthrobacter ulcerisalmonis</name>
    <dbReference type="NCBI Taxonomy" id="2483813"/>
    <lineage>
        <taxon>Bacteria</taxon>
        <taxon>Bacillati</taxon>
        <taxon>Actinomycetota</taxon>
        <taxon>Actinomycetes</taxon>
        <taxon>Micrococcales</taxon>
        <taxon>Micrococcaceae</taxon>
        <taxon>Arthrobacter</taxon>
    </lineage>
</organism>
<feature type="signal peptide" evidence="2">
    <location>
        <begin position="1"/>
        <end position="33"/>
    </location>
</feature>
<feature type="region of interest" description="Disordered" evidence="1">
    <location>
        <begin position="36"/>
        <end position="58"/>
    </location>
</feature>
<dbReference type="AlphaFoldDB" id="A0A3P5WXR9"/>
<name>A0A3P5WXR9_9MICC</name>
<dbReference type="PROSITE" id="PS51257">
    <property type="entry name" value="PROKAR_LIPOPROTEIN"/>
    <property type="match status" value="1"/>
</dbReference>
<dbReference type="InterPro" id="IPR046281">
    <property type="entry name" value="DUF6318"/>
</dbReference>
<dbReference type="EMBL" id="UXAU01000019">
    <property type="protein sequence ID" value="VDC23841.1"/>
    <property type="molecule type" value="Genomic_DNA"/>
</dbReference>
<evidence type="ECO:0000256" key="2">
    <source>
        <dbReference type="SAM" id="SignalP"/>
    </source>
</evidence>
<sequence>MSSRSRFRSRHERAATLALVVSAAFLFAGCESGADPGASPSPTASATSSPITTTSSSATPTISAAYKPADASGPAQNVPVPVLPDVAKTETKEGLEAFTRYWFELLSYGYETGETTQLAAVTSAGCTMCEQAKQVQTGWHESGRWLVGGKISTPAVSTNFRLVNGQYQVAAQVSQEGISYYNADGSLDTSEPKAPDSGNLVLARFQDGAWFVDSVDPIVG</sequence>
<proteinExistence type="predicted"/>
<evidence type="ECO:0000259" key="3">
    <source>
        <dbReference type="Pfam" id="PF19843"/>
    </source>
</evidence>
<accession>A0A3P5WXR9</accession>
<feature type="domain" description="DUF6318" evidence="3">
    <location>
        <begin position="65"/>
        <end position="215"/>
    </location>
</feature>
<evidence type="ECO:0000256" key="1">
    <source>
        <dbReference type="SAM" id="MobiDB-lite"/>
    </source>
</evidence>
<keyword evidence="5" id="KW-1185">Reference proteome</keyword>